<comment type="caution">
    <text evidence="2">The sequence shown here is derived from an EMBL/GenBank/DDBJ whole genome shotgun (WGS) entry which is preliminary data.</text>
</comment>
<gene>
    <name evidence="2" type="ORF">GUJ93_ZPchr0002g25382</name>
</gene>
<accession>A0A8J5S628</accession>
<feature type="region of interest" description="Disordered" evidence="1">
    <location>
        <begin position="113"/>
        <end position="146"/>
    </location>
</feature>
<keyword evidence="3" id="KW-1185">Reference proteome</keyword>
<dbReference type="AlphaFoldDB" id="A0A8J5S628"/>
<evidence type="ECO:0000313" key="3">
    <source>
        <dbReference type="Proteomes" id="UP000729402"/>
    </source>
</evidence>
<reference evidence="2" key="2">
    <citation type="submission" date="2021-02" db="EMBL/GenBank/DDBJ databases">
        <authorList>
            <person name="Kimball J.A."/>
            <person name="Haas M.W."/>
            <person name="Macchietto M."/>
            <person name="Kono T."/>
            <person name="Duquette J."/>
            <person name="Shao M."/>
        </authorList>
    </citation>
    <scope>NUCLEOTIDE SEQUENCE</scope>
    <source>
        <tissue evidence="2">Fresh leaf tissue</tissue>
    </source>
</reference>
<proteinExistence type="predicted"/>
<reference evidence="2" key="1">
    <citation type="journal article" date="2021" name="bioRxiv">
        <title>Whole Genome Assembly and Annotation of Northern Wild Rice, Zizania palustris L., Supports a Whole Genome Duplication in the Zizania Genus.</title>
        <authorList>
            <person name="Haas M."/>
            <person name="Kono T."/>
            <person name="Macchietto M."/>
            <person name="Millas R."/>
            <person name="McGilp L."/>
            <person name="Shao M."/>
            <person name="Duquette J."/>
            <person name="Hirsch C.N."/>
            <person name="Kimball J."/>
        </authorList>
    </citation>
    <scope>NUCLEOTIDE SEQUENCE</scope>
    <source>
        <tissue evidence="2">Fresh leaf tissue</tissue>
    </source>
</reference>
<evidence type="ECO:0000256" key="1">
    <source>
        <dbReference type="SAM" id="MobiDB-lite"/>
    </source>
</evidence>
<dbReference type="Proteomes" id="UP000729402">
    <property type="component" value="Unassembled WGS sequence"/>
</dbReference>
<protein>
    <submittedName>
        <fullName evidence="2">Uncharacterized protein</fullName>
    </submittedName>
</protein>
<evidence type="ECO:0000313" key="2">
    <source>
        <dbReference type="EMBL" id="KAG8059033.1"/>
    </source>
</evidence>
<sequence>MRPHLRFVQPQFSPILKHLLFLRADQITSRWLCRCRPPRYLAGSRRRPPRRLSGTFALVATAGRSLHLCRLASLAMLCPHRLPTPTTSPAPQRARRSVDPRDLRLGRLASVARAGPAPPDTFAASPNPCHPTTRVPSAAPRLRPPPTSGRLCCVPSSARPCTIDDFKLHTWKLSGENLAL</sequence>
<organism evidence="2 3">
    <name type="scientific">Zizania palustris</name>
    <name type="common">Northern wild rice</name>
    <dbReference type="NCBI Taxonomy" id="103762"/>
    <lineage>
        <taxon>Eukaryota</taxon>
        <taxon>Viridiplantae</taxon>
        <taxon>Streptophyta</taxon>
        <taxon>Embryophyta</taxon>
        <taxon>Tracheophyta</taxon>
        <taxon>Spermatophyta</taxon>
        <taxon>Magnoliopsida</taxon>
        <taxon>Liliopsida</taxon>
        <taxon>Poales</taxon>
        <taxon>Poaceae</taxon>
        <taxon>BOP clade</taxon>
        <taxon>Oryzoideae</taxon>
        <taxon>Oryzeae</taxon>
        <taxon>Zizaniinae</taxon>
        <taxon>Zizania</taxon>
    </lineage>
</organism>
<dbReference type="EMBL" id="JAAALK010000287">
    <property type="protein sequence ID" value="KAG8059033.1"/>
    <property type="molecule type" value="Genomic_DNA"/>
</dbReference>
<name>A0A8J5S628_ZIZPA</name>